<name>V5AS95_TRYCR</name>
<dbReference type="AlphaFoldDB" id="V5AS95"/>
<organism evidence="4 5">
    <name type="scientific">Trypanosoma cruzi Dm28c</name>
    <dbReference type="NCBI Taxonomy" id="1416333"/>
    <lineage>
        <taxon>Eukaryota</taxon>
        <taxon>Discoba</taxon>
        <taxon>Euglenozoa</taxon>
        <taxon>Kinetoplastea</taxon>
        <taxon>Metakinetoplastina</taxon>
        <taxon>Trypanosomatida</taxon>
        <taxon>Trypanosomatidae</taxon>
        <taxon>Trypanosoma</taxon>
        <taxon>Schizotrypanum</taxon>
    </lineage>
</organism>
<evidence type="ECO:0000256" key="1">
    <source>
        <dbReference type="SAM" id="MobiDB-lite"/>
    </source>
</evidence>
<feature type="compositionally biased region" description="Basic and acidic residues" evidence="1">
    <location>
        <begin position="350"/>
        <end position="364"/>
    </location>
</feature>
<feature type="compositionally biased region" description="Polar residues" evidence="1">
    <location>
        <begin position="437"/>
        <end position="456"/>
    </location>
</feature>
<feature type="compositionally biased region" description="Polar residues" evidence="1">
    <location>
        <begin position="395"/>
        <end position="405"/>
    </location>
</feature>
<keyword evidence="2" id="KW-0472">Membrane</keyword>
<comment type="caution">
    <text evidence="4">The sequence shown here is derived from an EMBL/GenBank/DDBJ whole genome shotgun (WGS) entry which is preliminary data.</text>
</comment>
<feature type="compositionally biased region" description="Basic and acidic residues" evidence="1">
    <location>
        <begin position="372"/>
        <end position="383"/>
    </location>
</feature>
<feature type="chain" id="PRO_5004730307" evidence="3">
    <location>
        <begin position="29"/>
        <end position="518"/>
    </location>
</feature>
<evidence type="ECO:0000313" key="4">
    <source>
        <dbReference type="EMBL" id="ESS58059.1"/>
    </source>
</evidence>
<evidence type="ECO:0000256" key="2">
    <source>
        <dbReference type="SAM" id="Phobius"/>
    </source>
</evidence>
<evidence type="ECO:0000256" key="3">
    <source>
        <dbReference type="SAM" id="SignalP"/>
    </source>
</evidence>
<keyword evidence="2" id="KW-1133">Transmembrane helix</keyword>
<sequence>MVCASCHLSLCGVVAVVSFLLLSLCVDGALVCAEGCTQVTGVMAMMTGRVLLVCALCVLWCVVCGRCDVVVSGGENKKLEEQKLSSTVIPGVQPQAPEVEESPTRRSDDVLEEKDEVVVEVDEVDSHGVGVDGEKGQTVQKGRGEGVSEGDSVTEADLQLTEDETLRQPSPNGAKEGEKTIPSDGTPPEGKVQQQQQKEEDPPSLLQSDSGDPASVKGVPPESTEHKPPASGDPSSGTDTAGIRRVSTPTHVRESPIVTEKEVVATDHESEDKEGPVSNPIKVKEVRLPEPQELQSQSLDGTQRVETGVSPISSLPEEQNKQRVLLNLSQGESVNVPPETTLQSSSTGGHRVENSRANEDDAKNTEGSAAGENKDKKGLEKDVVLTISEGKLQPPVTTAASTSETAIDGDSKGSPTAATALQSDDDTQSNPTKDELSQPSSERTAELSTTLDPENASEITENAAAEKAGIPTTKAIATAKTNNTMTTGDSGGSTAVSHATSPLLLLLLVACAAAVVAA</sequence>
<evidence type="ECO:0000313" key="5">
    <source>
        <dbReference type="Proteomes" id="UP000017861"/>
    </source>
</evidence>
<gene>
    <name evidence="4" type="ORF">TCDM_12402</name>
</gene>
<feature type="signal peptide" evidence="3">
    <location>
        <begin position="1"/>
        <end position="28"/>
    </location>
</feature>
<dbReference type="OrthoDB" id="255441at2759"/>
<proteinExistence type="predicted"/>
<feature type="compositionally biased region" description="Polar residues" evidence="1">
    <location>
        <begin position="293"/>
        <end position="317"/>
    </location>
</feature>
<dbReference type="EMBL" id="AYLP01000565">
    <property type="protein sequence ID" value="ESS58059.1"/>
    <property type="molecule type" value="Genomic_DNA"/>
</dbReference>
<reference evidence="4 5" key="1">
    <citation type="journal article" date="2014" name="Genome Announc.">
        <title>Trypanosoma cruzi Clone Dm28c Draft Genome Sequence.</title>
        <authorList>
            <person name="Grisard E.C."/>
            <person name="Teixeira S.M."/>
            <person name="de Almeida L.G."/>
            <person name="Stoco P.H."/>
            <person name="Gerber A.L."/>
            <person name="Talavera-Lopez C."/>
            <person name="Lima O.C."/>
            <person name="Andersson B."/>
            <person name="de Vasconcelos A.T."/>
        </authorList>
    </citation>
    <scope>NUCLEOTIDE SEQUENCE [LARGE SCALE GENOMIC DNA]</scope>
    <source>
        <strain evidence="4 5">Dm28c</strain>
    </source>
</reference>
<keyword evidence="3" id="KW-0732">Signal</keyword>
<protein>
    <submittedName>
        <fullName evidence="4">Mucin-associated surface protein (MASP)</fullName>
    </submittedName>
</protein>
<feature type="compositionally biased region" description="Basic and acidic residues" evidence="1">
    <location>
        <begin position="251"/>
        <end position="275"/>
    </location>
</feature>
<feature type="compositionally biased region" description="Polar residues" evidence="1">
    <location>
        <begin position="327"/>
        <end position="348"/>
    </location>
</feature>
<dbReference type="VEuPathDB" id="TriTrypDB:TCDM_12402"/>
<dbReference type="Proteomes" id="UP000017861">
    <property type="component" value="Unassembled WGS sequence"/>
</dbReference>
<keyword evidence="2" id="KW-0812">Transmembrane</keyword>
<accession>V5AS95</accession>
<feature type="region of interest" description="Disordered" evidence="1">
    <location>
        <begin position="89"/>
        <end position="456"/>
    </location>
</feature>
<feature type="transmembrane region" description="Helical" evidence="2">
    <location>
        <begin position="499"/>
        <end position="517"/>
    </location>
</feature>
<feature type="compositionally biased region" description="Acidic residues" evidence="1">
    <location>
        <begin position="110"/>
        <end position="123"/>
    </location>
</feature>
<feature type="compositionally biased region" description="Polar residues" evidence="1">
    <location>
        <begin position="413"/>
        <end position="422"/>
    </location>
</feature>